<evidence type="ECO:0000256" key="1">
    <source>
        <dbReference type="SAM" id="MobiDB-lite"/>
    </source>
</evidence>
<keyword evidence="3" id="KW-0548">Nucleotidyltransferase</keyword>
<evidence type="ECO:0000313" key="3">
    <source>
        <dbReference type="EMBL" id="KAF4133105.1"/>
    </source>
</evidence>
<dbReference type="EMBL" id="JAACNO010002460">
    <property type="protein sequence ID" value="KAF4133105.1"/>
    <property type="molecule type" value="Genomic_DNA"/>
</dbReference>
<dbReference type="SUPFAM" id="SSF53098">
    <property type="entry name" value="Ribonuclease H-like"/>
    <property type="match status" value="1"/>
</dbReference>
<feature type="domain" description="RNase H type-1" evidence="2">
    <location>
        <begin position="158"/>
        <end position="264"/>
    </location>
</feature>
<evidence type="ECO:0000313" key="4">
    <source>
        <dbReference type="Proteomes" id="UP000704712"/>
    </source>
</evidence>
<accession>A0A8S9TWH8</accession>
<protein>
    <submittedName>
        <fullName evidence="3">Reverse transcriptase-like</fullName>
    </submittedName>
</protein>
<dbReference type="Pfam" id="PF13456">
    <property type="entry name" value="RVT_3"/>
    <property type="match status" value="1"/>
</dbReference>
<name>A0A8S9TWH8_PHYIN</name>
<feature type="non-terminal residue" evidence="3">
    <location>
        <position position="1"/>
    </location>
</feature>
<dbReference type="InterPro" id="IPR002156">
    <property type="entry name" value="RNaseH_domain"/>
</dbReference>
<dbReference type="Proteomes" id="UP000704712">
    <property type="component" value="Unassembled WGS sequence"/>
</dbReference>
<evidence type="ECO:0000259" key="2">
    <source>
        <dbReference type="Pfam" id="PF13456"/>
    </source>
</evidence>
<reference evidence="3" key="1">
    <citation type="submission" date="2020-03" db="EMBL/GenBank/DDBJ databases">
        <title>Hybrid Assembly of Korean Phytophthora infestans isolates.</title>
        <authorList>
            <person name="Prokchorchik M."/>
            <person name="Lee Y."/>
            <person name="Seo J."/>
            <person name="Cho J.-H."/>
            <person name="Park Y.-E."/>
            <person name="Jang D.-C."/>
            <person name="Im J.-S."/>
            <person name="Choi J.-G."/>
            <person name="Park H.-J."/>
            <person name="Lee G.-B."/>
            <person name="Lee Y.-G."/>
            <person name="Hong S.-Y."/>
            <person name="Cho K."/>
            <person name="Sohn K.H."/>
        </authorList>
    </citation>
    <scope>NUCLEOTIDE SEQUENCE</scope>
    <source>
        <strain evidence="3">KR_2_A2</strain>
    </source>
</reference>
<comment type="caution">
    <text evidence="3">The sequence shown here is derived from an EMBL/GenBank/DDBJ whole genome shotgun (WGS) entry which is preliminary data.</text>
</comment>
<feature type="region of interest" description="Disordered" evidence="1">
    <location>
        <begin position="126"/>
        <end position="168"/>
    </location>
</feature>
<dbReference type="InterPro" id="IPR036397">
    <property type="entry name" value="RNaseH_sf"/>
</dbReference>
<dbReference type="InterPro" id="IPR012337">
    <property type="entry name" value="RNaseH-like_sf"/>
</dbReference>
<gene>
    <name evidence="3" type="ORF">GN958_ATG17701</name>
</gene>
<keyword evidence="3" id="KW-0808">Transferase</keyword>
<dbReference type="GO" id="GO:0003964">
    <property type="term" value="F:RNA-directed DNA polymerase activity"/>
    <property type="evidence" value="ECO:0007669"/>
    <property type="project" value="UniProtKB-KW"/>
</dbReference>
<feature type="compositionally biased region" description="Gly residues" evidence="1">
    <location>
        <begin position="152"/>
        <end position="165"/>
    </location>
</feature>
<sequence>LSASPPEHPLTVTVRGTERIEALLQLDTQGPSRGHVVDSQPTLSRLITKELQSSSILYQVESPHMSAGWRPKMDTHETRIQTVYKTLRTSKPSHEGCLTHDQMDLSKPYCCSSILGNRTRDLQHGAAADASRGLASSGQNTGERQSTCHSSTGGGGSRGNPGPGGSAVAIRTADATVHAQVCWIGTMSYANPRFTNNIREHLGLFCGLKACDKHTFEPLHVIGAKHFQNYYWQSRKLADRLDVVAWHHHLREFNKMADTLANMAMDNTSSTQGLLSEDTAATVRWAKTQWCTANGRQRTESGAERTVRNLRRRAEDEFCGEERGAINSCGDGGPSAQ</sequence>
<dbReference type="GO" id="GO:0004523">
    <property type="term" value="F:RNA-DNA hybrid ribonuclease activity"/>
    <property type="evidence" value="ECO:0007669"/>
    <property type="project" value="InterPro"/>
</dbReference>
<dbReference type="GO" id="GO:0003676">
    <property type="term" value="F:nucleic acid binding"/>
    <property type="evidence" value="ECO:0007669"/>
    <property type="project" value="InterPro"/>
</dbReference>
<feature type="compositionally biased region" description="Polar residues" evidence="1">
    <location>
        <begin position="134"/>
        <end position="149"/>
    </location>
</feature>
<dbReference type="AlphaFoldDB" id="A0A8S9TWH8"/>
<dbReference type="Gene3D" id="3.30.420.10">
    <property type="entry name" value="Ribonuclease H-like superfamily/Ribonuclease H"/>
    <property type="match status" value="1"/>
</dbReference>
<organism evidence="3 4">
    <name type="scientific">Phytophthora infestans</name>
    <name type="common">Potato late blight agent</name>
    <name type="synonym">Botrytis infestans</name>
    <dbReference type="NCBI Taxonomy" id="4787"/>
    <lineage>
        <taxon>Eukaryota</taxon>
        <taxon>Sar</taxon>
        <taxon>Stramenopiles</taxon>
        <taxon>Oomycota</taxon>
        <taxon>Peronosporomycetes</taxon>
        <taxon>Peronosporales</taxon>
        <taxon>Peronosporaceae</taxon>
        <taxon>Phytophthora</taxon>
    </lineage>
</organism>
<proteinExistence type="predicted"/>
<keyword evidence="3" id="KW-0695">RNA-directed DNA polymerase</keyword>